<dbReference type="InterPro" id="IPR029061">
    <property type="entry name" value="THDP-binding"/>
</dbReference>
<feature type="binding site" evidence="11">
    <location>
        <position position="74"/>
    </location>
    <ligand>
        <name>thiamine diphosphate</name>
        <dbReference type="ChEBI" id="CHEBI:58937"/>
    </ligand>
</feature>
<evidence type="ECO:0000259" key="12">
    <source>
        <dbReference type="SMART" id="SM00861"/>
    </source>
</evidence>
<sequence>MSDYLQSIHGPADLKRFSNSELVELAAEIRQFLLKTVAHTGGHLAPNLGVVELTLALHAIFDSPRDKIVWDVGHQSYVHKILTGRYDQFQTLRQFGGLSGFPKPEESEHDAFATGHSSTSISAALGIAKARDLAGENHKVVAVIGDGSLTGGMAFEGLNQLGHLQTDMIVVLNDNEMSIAKNVGALSRYLNRLRMNPKLRRLKSDIQELIRKIPRVGKVTVEYLSKLEDSLTYLVIPGMFFEELGITYLGPVNGHDIAELKVSLRDAANRGGPVLIHVLTVKGKGYELAERNPQRFHGTGPFELANGRKTEEPSALSYTEVFSRCIVDLAKSEPKIIAVTAAMADGTGLLNFSKHFPKRFFDVGIAEEHAVTFAAGLAKQGFHPVVAIYSTFLQRAYDQIIHDVCLQNLPVVFMLDRAGLVGADGPTHHGVFDLSFLRHIPNMTVMAPKDAAEFQDMLYTALHTNGPVAIRYPRRAGLTLEDALAYVPLPLGTAEILLEGKDIAIVAIGSMVSPALEAAKLLKKSGIDCTVVNARFVKPLDQALLLSLLPNHSKIITVEENAVAGGFGSAVAEFLTGQGVTGVRLKALGIPDQFIAHGSTEILLAQCGLDAEGICRAVRELNLPAIGIRASL</sequence>
<organism evidence="13 14">
    <name type="scientific">Hydrogenispora ethanolica</name>
    <dbReference type="NCBI Taxonomy" id="1082276"/>
    <lineage>
        <taxon>Bacteria</taxon>
        <taxon>Bacillati</taxon>
        <taxon>Bacillota</taxon>
        <taxon>Hydrogenispora</taxon>
    </lineage>
</organism>
<dbReference type="CDD" id="cd02007">
    <property type="entry name" value="TPP_DXS"/>
    <property type="match status" value="1"/>
</dbReference>
<dbReference type="SUPFAM" id="SSF52518">
    <property type="entry name" value="Thiamin diphosphate-binding fold (THDP-binding)"/>
    <property type="match status" value="2"/>
</dbReference>
<dbReference type="SMART" id="SM00861">
    <property type="entry name" value="Transket_pyr"/>
    <property type="match status" value="1"/>
</dbReference>
<comment type="subunit">
    <text evidence="3 11">Homodimer.</text>
</comment>
<comment type="catalytic activity">
    <reaction evidence="11">
        <text>D-glyceraldehyde 3-phosphate + pyruvate + H(+) = 1-deoxy-D-xylulose 5-phosphate + CO2</text>
        <dbReference type="Rhea" id="RHEA:12605"/>
        <dbReference type="ChEBI" id="CHEBI:15361"/>
        <dbReference type="ChEBI" id="CHEBI:15378"/>
        <dbReference type="ChEBI" id="CHEBI:16526"/>
        <dbReference type="ChEBI" id="CHEBI:57792"/>
        <dbReference type="ChEBI" id="CHEBI:59776"/>
        <dbReference type="EC" id="2.2.1.7"/>
    </reaction>
</comment>
<dbReference type="GO" id="GO:0008661">
    <property type="term" value="F:1-deoxy-D-xylulose-5-phosphate synthase activity"/>
    <property type="evidence" value="ECO:0007669"/>
    <property type="project" value="UniProtKB-UniRule"/>
</dbReference>
<dbReference type="PROSITE" id="PS00801">
    <property type="entry name" value="TRANSKETOLASE_1"/>
    <property type="match status" value="1"/>
</dbReference>
<dbReference type="InterPro" id="IPR005475">
    <property type="entry name" value="Transketolase-like_Pyr-bd"/>
</dbReference>
<dbReference type="RefSeq" id="WP_132015070.1">
    <property type="nucleotide sequence ID" value="NZ_SLUN01000018.1"/>
</dbReference>
<dbReference type="InterPro" id="IPR033248">
    <property type="entry name" value="Transketolase_C"/>
</dbReference>
<dbReference type="EC" id="2.2.1.7" evidence="11"/>
<feature type="binding site" evidence="11">
    <location>
        <position position="286"/>
    </location>
    <ligand>
        <name>thiamine diphosphate</name>
        <dbReference type="ChEBI" id="CHEBI:58937"/>
    </ligand>
</feature>
<dbReference type="Pfam" id="PF13292">
    <property type="entry name" value="DXP_synthase_N"/>
    <property type="match status" value="1"/>
</dbReference>
<evidence type="ECO:0000256" key="7">
    <source>
        <dbReference type="ARBA" id="ARBA00022977"/>
    </source>
</evidence>
<evidence type="ECO:0000313" key="13">
    <source>
        <dbReference type="EMBL" id="TCL64744.1"/>
    </source>
</evidence>
<dbReference type="EMBL" id="SLUN01000018">
    <property type="protein sequence ID" value="TCL64744.1"/>
    <property type="molecule type" value="Genomic_DNA"/>
</dbReference>
<dbReference type="OrthoDB" id="9803371at2"/>
<feature type="domain" description="Transketolase-like pyrimidine-binding" evidence="12">
    <location>
        <begin position="316"/>
        <end position="480"/>
    </location>
</feature>
<dbReference type="InterPro" id="IPR020826">
    <property type="entry name" value="Transketolase_BS"/>
</dbReference>
<keyword evidence="6 11" id="KW-0460">Magnesium</keyword>
<keyword evidence="5 11" id="KW-0479">Metal-binding</keyword>
<dbReference type="Gene3D" id="3.40.50.970">
    <property type="match status" value="2"/>
</dbReference>
<dbReference type="SUPFAM" id="SSF52922">
    <property type="entry name" value="TK C-terminal domain-like"/>
    <property type="match status" value="1"/>
</dbReference>
<dbReference type="FunFam" id="3.40.50.920:FF:000002">
    <property type="entry name" value="1-deoxy-D-xylulose-5-phosphate synthase"/>
    <property type="match status" value="1"/>
</dbReference>
<feature type="binding site" evidence="11">
    <location>
        <position position="175"/>
    </location>
    <ligand>
        <name>Mg(2+)</name>
        <dbReference type="ChEBI" id="CHEBI:18420"/>
    </ligand>
</feature>
<keyword evidence="4 11" id="KW-0808">Transferase</keyword>
<dbReference type="UniPathway" id="UPA00064">
    <property type="reaction ID" value="UER00091"/>
</dbReference>
<accession>A0A4R1RFK8</accession>
<evidence type="ECO:0000256" key="4">
    <source>
        <dbReference type="ARBA" id="ARBA00022679"/>
    </source>
</evidence>
<dbReference type="InterPro" id="IPR005477">
    <property type="entry name" value="Dxylulose-5-P_synthase"/>
</dbReference>
<feature type="binding site" evidence="11">
    <location>
        <position position="175"/>
    </location>
    <ligand>
        <name>thiamine diphosphate</name>
        <dbReference type="ChEBI" id="CHEBI:58937"/>
    </ligand>
</feature>
<comment type="cofactor">
    <cofactor evidence="11">
        <name>thiamine diphosphate</name>
        <dbReference type="ChEBI" id="CHEBI:58937"/>
    </cofactor>
    <text evidence="11">Binds 1 thiamine pyrophosphate per subunit.</text>
</comment>
<dbReference type="GO" id="GO:0016114">
    <property type="term" value="P:terpenoid biosynthetic process"/>
    <property type="evidence" value="ECO:0007669"/>
    <property type="project" value="UniProtKB-UniRule"/>
</dbReference>
<keyword evidence="7 11" id="KW-0784">Thiamine biosynthesis</keyword>
<feature type="binding site" evidence="11">
    <location>
        <position position="367"/>
    </location>
    <ligand>
        <name>thiamine diphosphate</name>
        <dbReference type="ChEBI" id="CHEBI:58937"/>
    </ligand>
</feature>
<reference evidence="13 14" key="1">
    <citation type="submission" date="2019-03" db="EMBL/GenBank/DDBJ databases">
        <title>Genomic Encyclopedia of Type Strains, Phase IV (KMG-IV): sequencing the most valuable type-strain genomes for metagenomic binning, comparative biology and taxonomic classification.</title>
        <authorList>
            <person name="Goeker M."/>
        </authorList>
    </citation>
    <scope>NUCLEOTIDE SEQUENCE [LARGE SCALE GENOMIC DNA]</scope>
    <source>
        <strain evidence="13 14">LX-B</strain>
    </source>
</reference>
<keyword evidence="8 11" id="KW-0786">Thiamine pyrophosphate</keyword>
<comment type="cofactor">
    <cofactor evidence="11">
        <name>Mg(2+)</name>
        <dbReference type="ChEBI" id="CHEBI:18420"/>
    </cofactor>
    <text evidence="11">Binds 1 Mg(2+) ion per subunit.</text>
</comment>
<comment type="similarity">
    <text evidence="2 11">Belongs to the transketolase family. DXPS subfamily.</text>
</comment>
<evidence type="ECO:0000256" key="11">
    <source>
        <dbReference type="HAMAP-Rule" id="MF_00315"/>
    </source>
</evidence>
<dbReference type="Pfam" id="PF02780">
    <property type="entry name" value="Transketolase_C"/>
    <property type="match status" value="1"/>
</dbReference>
<dbReference type="NCBIfam" id="TIGR00204">
    <property type="entry name" value="dxs"/>
    <property type="match status" value="1"/>
</dbReference>
<dbReference type="InterPro" id="IPR049557">
    <property type="entry name" value="Transketolase_CS"/>
</dbReference>
<feature type="binding site" evidence="11">
    <location>
        <position position="146"/>
    </location>
    <ligand>
        <name>Mg(2+)</name>
        <dbReference type="ChEBI" id="CHEBI:18420"/>
    </ligand>
</feature>
<gene>
    <name evidence="11" type="primary">dxs</name>
    <name evidence="13" type="ORF">EDC14_101842</name>
</gene>
<evidence type="ECO:0000256" key="10">
    <source>
        <dbReference type="ARBA" id="ARBA00055605"/>
    </source>
</evidence>
<comment type="pathway">
    <text evidence="1 11">Metabolic intermediate biosynthesis; 1-deoxy-D-xylulose 5-phosphate biosynthesis; 1-deoxy-D-xylulose 5-phosphate from D-glyceraldehyde 3-phosphate and pyruvate: step 1/1.</text>
</comment>
<evidence type="ECO:0000256" key="9">
    <source>
        <dbReference type="ARBA" id="ARBA00023229"/>
    </source>
</evidence>
<dbReference type="AlphaFoldDB" id="A0A4R1RFK8"/>
<evidence type="ECO:0000256" key="8">
    <source>
        <dbReference type="ARBA" id="ARBA00023052"/>
    </source>
</evidence>
<comment type="caution">
    <text evidence="13">The sequence shown here is derived from an EMBL/GenBank/DDBJ whole genome shotgun (WGS) entry which is preliminary data.</text>
</comment>
<feature type="binding site" evidence="11">
    <location>
        <begin position="115"/>
        <end position="117"/>
    </location>
    <ligand>
        <name>thiamine diphosphate</name>
        <dbReference type="ChEBI" id="CHEBI:58937"/>
    </ligand>
</feature>
<evidence type="ECO:0000256" key="2">
    <source>
        <dbReference type="ARBA" id="ARBA00011081"/>
    </source>
</evidence>
<dbReference type="InterPro" id="IPR009014">
    <property type="entry name" value="Transketo_C/PFOR_II"/>
</dbReference>
<evidence type="ECO:0000256" key="1">
    <source>
        <dbReference type="ARBA" id="ARBA00004980"/>
    </source>
</evidence>
<comment type="function">
    <text evidence="10 11">Catalyzes the acyloin condensation reaction between C atoms 2 and 3 of pyruvate and glyceraldehyde 3-phosphate to yield 1-deoxy-D-xylulose-5-phosphate (DXP).</text>
</comment>
<dbReference type="PROSITE" id="PS00802">
    <property type="entry name" value="TRANSKETOLASE_2"/>
    <property type="match status" value="1"/>
</dbReference>
<evidence type="ECO:0000313" key="14">
    <source>
        <dbReference type="Proteomes" id="UP000295008"/>
    </source>
</evidence>
<dbReference type="Pfam" id="PF02779">
    <property type="entry name" value="Transket_pyr"/>
    <property type="match status" value="1"/>
</dbReference>
<dbReference type="GO" id="GO:0000287">
    <property type="term" value="F:magnesium ion binding"/>
    <property type="evidence" value="ECO:0007669"/>
    <property type="project" value="UniProtKB-UniRule"/>
</dbReference>
<evidence type="ECO:0000256" key="6">
    <source>
        <dbReference type="ARBA" id="ARBA00022842"/>
    </source>
</evidence>
<dbReference type="GO" id="GO:0030976">
    <property type="term" value="F:thiamine pyrophosphate binding"/>
    <property type="evidence" value="ECO:0007669"/>
    <property type="project" value="UniProtKB-UniRule"/>
</dbReference>
<dbReference type="GO" id="GO:0009228">
    <property type="term" value="P:thiamine biosynthetic process"/>
    <property type="evidence" value="ECO:0007669"/>
    <property type="project" value="UniProtKB-UniRule"/>
</dbReference>
<dbReference type="GO" id="GO:0005829">
    <property type="term" value="C:cytosol"/>
    <property type="evidence" value="ECO:0007669"/>
    <property type="project" value="TreeGrafter"/>
</dbReference>
<name>A0A4R1RFK8_HYDET</name>
<keyword evidence="14" id="KW-1185">Reference proteome</keyword>
<feature type="binding site" evidence="11">
    <location>
        <begin position="147"/>
        <end position="148"/>
    </location>
    <ligand>
        <name>thiamine diphosphate</name>
        <dbReference type="ChEBI" id="CHEBI:58937"/>
    </ligand>
</feature>
<dbReference type="PANTHER" id="PTHR43322">
    <property type="entry name" value="1-D-DEOXYXYLULOSE 5-PHOSPHATE SYNTHASE-RELATED"/>
    <property type="match status" value="1"/>
</dbReference>
<dbReference type="FunFam" id="3.40.50.970:FF:000005">
    <property type="entry name" value="1-deoxy-D-xylulose-5-phosphate synthase"/>
    <property type="match status" value="1"/>
</dbReference>
<dbReference type="Gene3D" id="3.40.50.920">
    <property type="match status" value="1"/>
</dbReference>
<keyword evidence="9 11" id="KW-0414">Isoprene biosynthesis</keyword>
<dbReference type="NCBIfam" id="NF003933">
    <property type="entry name" value="PRK05444.2-2"/>
    <property type="match status" value="1"/>
</dbReference>
<dbReference type="CDD" id="cd07033">
    <property type="entry name" value="TPP_PYR_DXS_TK_like"/>
    <property type="match status" value="1"/>
</dbReference>
<protein>
    <recommendedName>
        <fullName evidence="11">1-deoxy-D-xylulose-5-phosphate synthase</fullName>
        <ecNumber evidence="11">2.2.1.7</ecNumber>
    </recommendedName>
    <alternativeName>
        <fullName evidence="11">1-deoxyxylulose-5-phosphate synthase</fullName>
        <shortName evidence="11">DXP synthase</shortName>
        <shortName evidence="11">DXPS</shortName>
    </alternativeName>
</protein>
<proteinExistence type="inferred from homology"/>
<dbReference type="PANTHER" id="PTHR43322:SF5">
    <property type="entry name" value="1-DEOXY-D-XYLULOSE-5-PHOSPHATE SYNTHASE, CHLOROPLASTIC"/>
    <property type="match status" value="1"/>
</dbReference>
<evidence type="ECO:0000256" key="5">
    <source>
        <dbReference type="ARBA" id="ARBA00022723"/>
    </source>
</evidence>
<dbReference type="HAMAP" id="MF_00315">
    <property type="entry name" value="DXP_synth"/>
    <property type="match status" value="1"/>
</dbReference>
<evidence type="ECO:0000256" key="3">
    <source>
        <dbReference type="ARBA" id="ARBA00011738"/>
    </source>
</evidence>
<dbReference type="Proteomes" id="UP000295008">
    <property type="component" value="Unassembled WGS sequence"/>
</dbReference>
<dbReference type="GO" id="GO:0019288">
    <property type="term" value="P:isopentenyl diphosphate biosynthetic process, methylerythritol 4-phosphate pathway"/>
    <property type="evidence" value="ECO:0007669"/>
    <property type="project" value="TreeGrafter"/>
</dbReference>